<reference evidence="2" key="1">
    <citation type="submission" date="2022-11" db="UniProtKB">
        <authorList>
            <consortium name="WormBaseParasite"/>
        </authorList>
    </citation>
    <scope>IDENTIFICATION</scope>
</reference>
<accession>A0AC35FUX2</accession>
<protein>
    <submittedName>
        <fullName evidence="2">Aurora kinase</fullName>
    </submittedName>
</protein>
<dbReference type="WBParaSite" id="PS1159_v2.g20661.t2">
    <property type="protein sequence ID" value="PS1159_v2.g20661.t2"/>
    <property type="gene ID" value="PS1159_v2.g20661"/>
</dbReference>
<organism evidence="1 2">
    <name type="scientific">Panagrolaimus sp. PS1159</name>
    <dbReference type="NCBI Taxonomy" id="55785"/>
    <lineage>
        <taxon>Eukaryota</taxon>
        <taxon>Metazoa</taxon>
        <taxon>Ecdysozoa</taxon>
        <taxon>Nematoda</taxon>
        <taxon>Chromadorea</taxon>
        <taxon>Rhabditida</taxon>
        <taxon>Tylenchina</taxon>
        <taxon>Panagrolaimomorpha</taxon>
        <taxon>Panagrolaimoidea</taxon>
        <taxon>Panagrolaimidae</taxon>
        <taxon>Panagrolaimus</taxon>
    </lineage>
</organism>
<proteinExistence type="predicted"/>
<evidence type="ECO:0000313" key="2">
    <source>
        <dbReference type="WBParaSite" id="PS1159_v2.g20661.t2"/>
    </source>
</evidence>
<dbReference type="Proteomes" id="UP000887580">
    <property type="component" value="Unplaced"/>
</dbReference>
<sequence length="764" mass="86933">MTDYYKNYNCDGKLDQFATFLRPAYGIAIHDLCDIQSDEKDVIKNFVKNVLGKKTYVEKSSRRFMKEGDTYIPKAPTIKSKVSPIDATPWESFIELVQRMDKKDLVLQAVAIIEKAEGIHPVVSGLFFFAALVVESVGDEQYLNKMKDVVQLYFKITTGPKSFDDLLRVVDAYVQQAETSIHVDTPRDSLNLFSERKEQLADDESDQTITNSNQATIISPNCHVAEQDERSIKKPGFRTIFIDDSSLSLYRDENTVEENDAIPENETNEDQQHVTDEDFLSDTTTDETQDKEDDDGSSKGDDDQSYISEYVTVSDGVPFANESSRYKEDDESLKETGDHTVSVQAVVDETYVEKTEFKKSRDQSSESEDIAVTSPDDISESVLDQPKNVEETTEVNIKEDLVPSSQNSNGDIGETVLKEREIVDQIMKAGEEEEIVPPSPVIHHIGVPNGDQTIDSQIPESNMIEKPIMHQRINEVQASAPPIKIWKLSDFDIGKPLGKGRFGNVYLAREKKSQYIVALKILFKSQLTKANVQHQLVREIEIQCHLNHPNILKLYNYFVDDKKVYLILEYSLNGELYKCLQDKKKFSEQQSALYTFQIADALHYCHSKNYTFQIADALHYCHSKNVIHRDIKPENILIGADNELKLADFGWSVHAPSNSRQTMCGTLDYLPPEMVKGDSHDKAVDYWALGILCYEFLVGRPPFESPNESETFTKIKNLNYNFPSHVSQGARDLIRKLLVLEPSKRMNLDEVMAHEWIQLHIKSP</sequence>
<evidence type="ECO:0000313" key="1">
    <source>
        <dbReference type="Proteomes" id="UP000887580"/>
    </source>
</evidence>
<name>A0AC35FUX2_9BILA</name>